<keyword evidence="1" id="KW-0472">Membrane</keyword>
<dbReference type="OrthoDB" id="7873358at2"/>
<feature type="transmembrane region" description="Helical" evidence="1">
    <location>
        <begin position="39"/>
        <end position="58"/>
    </location>
</feature>
<protein>
    <submittedName>
        <fullName evidence="2">Uncharacterized protein</fullName>
    </submittedName>
</protein>
<evidence type="ECO:0000256" key="1">
    <source>
        <dbReference type="SAM" id="Phobius"/>
    </source>
</evidence>
<accession>A0A1M4TYT3</accession>
<sequence>MTSTSVRRVQLICFALVHIPLAATVTVLAVDGLQGDLTPIAATFAATLVTALSLILYLGHALSLAQPAPGREASAH</sequence>
<dbReference type="EMBL" id="FQUE01000001">
    <property type="protein sequence ID" value="SHE49658.1"/>
    <property type="molecule type" value="Genomic_DNA"/>
</dbReference>
<proteinExistence type="predicted"/>
<gene>
    <name evidence="2" type="ORF">SAMN05444339_101536</name>
</gene>
<dbReference type="AlphaFoldDB" id="A0A1M4TYT3"/>
<dbReference type="Proteomes" id="UP000183987">
    <property type="component" value="Unassembled WGS sequence"/>
</dbReference>
<organism evidence="2 3">
    <name type="scientific">Loktanella atrilutea</name>
    <dbReference type="NCBI Taxonomy" id="366533"/>
    <lineage>
        <taxon>Bacteria</taxon>
        <taxon>Pseudomonadati</taxon>
        <taxon>Pseudomonadota</taxon>
        <taxon>Alphaproteobacteria</taxon>
        <taxon>Rhodobacterales</taxon>
        <taxon>Roseobacteraceae</taxon>
        <taxon>Loktanella</taxon>
    </lineage>
</organism>
<name>A0A1M4TYT3_LOKAT</name>
<evidence type="ECO:0000313" key="2">
    <source>
        <dbReference type="EMBL" id="SHE49658.1"/>
    </source>
</evidence>
<reference evidence="3" key="1">
    <citation type="submission" date="2016-11" db="EMBL/GenBank/DDBJ databases">
        <authorList>
            <person name="Varghese N."/>
            <person name="Submissions S."/>
        </authorList>
    </citation>
    <scope>NUCLEOTIDE SEQUENCE [LARGE SCALE GENOMIC DNA]</scope>
    <source>
        <strain evidence="3">DSM 29326</strain>
    </source>
</reference>
<keyword evidence="3" id="KW-1185">Reference proteome</keyword>
<dbReference type="RefSeq" id="WP_072855626.1">
    <property type="nucleotide sequence ID" value="NZ_FQUE01000001.1"/>
</dbReference>
<keyword evidence="1" id="KW-1133">Transmembrane helix</keyword>
<keyword evidence="1" id="KW-0812">Transmembrane</keyword>
<evidence type="ECO:0000313" key="3">
    <source>
        <dbReference type="Proteomes" id="UP000183987"/>
    </source>
</evidence>